<gene>
    <name evidence="2" type="ORF">Y958_00360</name>
</gene>
<dbReference type="Proteomes" id="UP000197153">
    <property type="component" value="Chromosome 1"/>
</dbReference>
<dbReference type="EMBL" id="CP022110">
    <property type="protein sequence ID" value="ASG19445.1"/>
    <property type="molecule type" value="Genomic_DNA"/>
</dbReference>
<dbReference type="KEGG" id="nao:Y958_00360"/>
<protein>
    <submittedName>
        <fullName evidence="2">Uncharacterized protein</fullName>
    </submittedName>
</protein>
<accession>A0A248JL16</accession>
<reference evidence="2 3" key="1">
    <citation type="submission" date="2017-06" db="EMBL/GenBank/DDBJ databases">
        <title>Complete genome sequence of Nitrospirillum amazonense strain CBAmC, an endophytic nitrogen-fixing and plant growth-promoting bacterium, isolated from sugarcane.</title>
        <authorList>
            <person name="Schwab S."/>
            <person name="dos Santos Teixeira K.R."/>
            <person name="Simoes Araujo J.L."/>
            <person name="Soares Vidal M."/>
            <person name="Borges de Freitas H.R."/>
            <person name="Rivello Crivelaro A.L."/>
            <person name="Bueno de Camargo Nunes A."/>
            <person name="dos Santos C.M."/>
            <person name="Palmeira da Silva Rosa D."/>
            <person name="da Silva Padilha D."/>
            <person name="da Silva E."/>
            <person name="Araujo Terra L."/>
            <person name="Soares Mendes V."/>
            <person name="Farinelli L."/>
            <person name="Magalhaes Cruz L."/>
            <person name="Baldani J.I."/>
        </authorList>
    </citation>
    <scope>NUCLEOTIDE SEQUENCE [LARGE SCALE GENOMIC DNA]</scope>
    <source>
        <strain evidence="2 3">CBAmC</strain>
    </source>
</reference>
<dbReference type="AlphaFoldDB" id="A0A248JL16"/>
<feature type="region of interest" description="Disordered" evidence="1">
    <location>
        <begin position="1"/>
        <end position="21"/>
    </location>
</feature>
<sequence>MDGGVVSGLNSTDPVSSGLGLETEAHTGSFARAYQEAHAAAGIQRLAVTPVLEMMDMAGDPDALDAYLARAHANLPLSSDNVDRLKGNMHLVFLFRDFRRPLARAMERMKDTGAGPFAALPTWMSAHHRFGLLRTAGCLGLNKELDDWIADLDARGAPEAPIACPFGRMARAARRFFAGSALYKRADHSVLSIAKTGSNTALHVCWSLVEAAYYLGVDLPPAEWRAMLWRSRKEIATLASGSLGMIVTFLEAAHLHPHGDSAVNPTTHEGSPFRLVGEGADRRLDLRLDGITPMTTGHDRLFTGCPAFHVGGMIDTYLSWVLDIAIHHGLNRQPAAAPVLGSMLGATVSPLGPVPLGAGRAMVQQVAAGPARDP</sequence>
<name>A0A248JL16_9PROT</name>
<evidence type="ECO:0000256" key="1">
    <source>
        <dbReference type="SAM" id="MobiDB-lite"/>
    </source>
</evidence>
<organism evidence="2 3">
    <name type="scientific">Nitrospirillum viridazoti CBAmc</name>
    <dbReference type="NCBI Taxonomy" id="1441467"/>
    <lineage>
        <taxon>Bacteria</taxon>
        <taxon>Pseudomonadati</taxon>
        <taxon>Pseudomonadota</taxon>
        <taxon>Alphaproteobacteria</taxon>
        <taxon>Rhodospirillales</taxon>
        <taxon>Azospirillaceae</taxon>
        <taxon>Nitrospirillum</taxon>
        <taxon>Nitrospirillum viridazoti</taxon>
    </lineage>
</organism>
<dbReference type="RefSeq" id="WP_088870456.1">
    <property type="nucleotide sequence ID" value="NZ_CP022110.1"/>
</dbReference>
<evidence type="ECO:0000313" key="2">
    <source>
        <dbReference type="EMBL" id="ASG19445.1"/>
    </source>
</evidence>
<proteinExistence type="predicted"/>
<evidence type="ECO:0000313" key="3">
    <source>
        <dbReference type="Proteomes" id="UP000197153"/>
    </source>
</evidence>
<keyword evidence="3" id="KW-1185">Reference proteome</keyword>